<dbReference type="NCBIfam" id="TIGR01051">
    <property type="entry name" value="topA_bact"/>
    <property type="match status" value="1"/>
</dbReference>
<dbReference type="EC" id="5.6.2.1" evidence="10"/>
<feature type="site" description="Interaction with DNA" evidence="10">
    <location>
        <position position="143"/>
    </location>
</feature>
<dbReference type="GO" id="GO:0003677">
    <property type="term" value="F:DNA binding"/>
    <property type="evidence" value="ECO:0007669"/>
    <property type="project" value="UniProtKB-KW"/>
</dbReference>
<dbReference type="PANTHER" id="PTHR42785">
    <property type="entry name" value="DNA TOPOISOMERASE, TYPE IA, CORE"/>
    <property type="match status" value="1"/>
</dbReference>
<evidence type="ECO:0000256" key="10">
    <source>
        <dbReference type="HAMAP-Rule" id="MF_00952"/>
    </source>
</evidence>
<organism evidence="13 14">
    <name type="scientific">Mariniplasma anaerobium</name>
    <dbReference type="NCBI Taxonomy" id="2735436"/>
    <lineage>
        <taxon>Bacteria</taxon>
        <taxon>Bacillati</taxon>
        <taxon>Mycoplasmatota</taxon>
        <taxon>Mollicutes</taxon>
        <taxon>Acholeplasmatales</taxon>
        <taxon>Acholeplasmataceae</taxon>
        <taxon>Mariniplasma</taxon>
    </lineage>
</organism>
<dbReference type="InterPro" id="IPR006171">
    <property type="entry name" value="TOPRIM_dom"/>
</dbReference>
<feature type="site" description="Interaction with DNA" evidence="10">
    <location>
        <position position="476"/>
    </location>
</feature>
<dbReference type="InterPro" id="IPR013825">
    <property type="entry name" value="Topo_IA_cen_sub2"/>
</dbReference>
<dbReference type="InterPro" id="IPR003601">
    <property type="entry name" value="Topo_IA_2"/>
</dbReference>
<evidence type="ECO:0000256" key="4">
    <source>
        <dbReference type="ARBA" id="ARBA00022771"/>
    </source>
</evidence>
<dbReference type="GO" id="GO:0006265">
    <property type="term" value="P:DNA topological change"/>
    <property type="evidence" value="ECO:0007669"/>
    <property type="project" value="UniProtKB-UniRule"/>
</dbReference>
<accession>A0A7U9TGF0</accession>
<feature type="site" description="Interaction with DNA" evidence="10">
    <location>
        <position position="293"/>
    </location>
</feature>
<feature type="site" description="Interaction with DNA" evidence="10">
    <location>
        <position position="146"/>
    </location>
</feature>
<evidence type="ECO:0000256" key="7">
    <source>
        <dbReference type="ARBA" id="ARBA00023029"/>
    </source>
</evidence>
<evidence type="ECO:0000256" key="6">
    <source>
        <dbReference type="ARBA" id="ARBA00022842"/>
    </source>
</evidence>
<feature type="domain" description="Topo IA-type catalytic" evidence="12">
    <location>
        <begin position="132"/>
        <end position="544"/>
    </location>
</feature>
<keyword evidence="5" id="KW-0862">Zinc</keyword>
<dbReference type="SUPFAM" id="SSF56712">
    <property type="entry name" value="Prokaryotic type I DNA topoisomerase"/>
    <property type="match status" value="1"/>
</dbReference>
<dbReference type="GO" id="GO:0005694">
    <property type="term" value="C:chromosome"/>
    <property type="evidence" value="ECO:0007669"/>
    <property type="project" value="InterPro"/>
</dbReference>
<proteinExistence type="inferred from homology"/>
<dbReference type="HAMAP" id="MF_00952">
    <property type="entry name" value="Topoisom_1_prok"/>
    <property type="match status" value="1"/>
</dbReference>
<dbReference type="InterPro" id="IPR013497">
    <property type="entry name" value="Topo_IA_cen"/>
</dbReference>
<comment type="similarity">
    <text evidence="2 10">Belongs to the type IA topoisomerase family.</text>
</comment>
<evidence type="ECO:0000256" key="3">
    <source>
        <dbReference type="ARBA" id="ARBA00022723"/>
    </source>
</evidence>
<dbReference type="Gene3D" id="3.30.65.10">
    <property type="entry name" value="Bacterial Topoisomerase I, domain 1"/>
    <property type="match status" value="1"/>
</dbReference>
<feature type="site" description="Interaction with DNA" evidence="10">
    <location>
        <position position="34"/>
    </location>
</feature>
<dbReference type="InterPro" id="IPR034149">
    <property type="entry name" value="TOPRIM_TopoI"/>
</dbReference>
<feature type="site" description="Interaction with DNA" evidence="10">
    <location>
        <position position="142"/>
    </location>
</feature>
<dbReference type="RefSeq" id="WP_176238438.1">
    <property type="nucleotide sequence ID" value="NZ_AP024412.1"/>
</dbReference>
<dbReference type="Gene3D" id="2.70.20.10">
    <property type="entry name" value="Topoisomerase I, domain 3"/>
    <property type="match status" value="1"/>
</dbReference>
<keyword evidence="8 10" id="KW-0238">DNA-binding</keyword>
<keyword evidence="6" id="KW-0460">Magnesium</keyword>
<keyword evidence="4" id="KW-0863">Zinc-finger</keyword>
<dbReference type="InterPro" id="IPR013826">
    <property type="entry name" value="Topo_IA_cen_sub3"/>
</dbReference>
<gene>
    <name evidence="10 13" type="primary">topA</name>
    <name evidence="13" type="ORF">MPAN_004840</name>
</gene>
<dbReference type="InterPro" id="IPR028612">
    <property type="entry name" value="Topoisom_1_IA"/>
</dbReference>
<evidence type="ECO:0000256" key="1">
    <source>
        <dbReference type="ARBA" id="ARBA00000213"/>
    </source>
</evidence>
<dbReference type="InterPro" id="IPR013824">
    <property type="entry name" value="Topo_IA_cen_sub1"/>
</dbReference>
<evidence type="ECO:0000256" key="9">
    <source>
        <dbReference type="ARBA" id="ARBA00023235"/>
    </source>
</evidence>
<dbReference type="SMART" id="SM00493">
    <property type="entry name" value="TOPRIM"/>
    <property type="match status" value="1"/>
</dbReference>
<evidence type="ECO:0000256" key="8">
    <source>
        <dbReference type="ARBA" id="ARBA00023125"/>
    </source>
</evidence>
<dbReference type="CDD" id="cd03363">
    <property type="entry name" value="TOPRIM_TopoIA_TopoI"/>
    <property type="match status" value="1"/>
</dbReference>
<dbReference type="PANTHER" id="PTHR42785:SF1">
    <property type="entry name" value="DNA TOPOISOMERASE"/>
    <property type="match status" value="1"/>
</dbReference>
<keyword evidence="14" id="KW-1185">Reference proteome</keyword>
<keyword evidence="9 10" id="KW-0413">Isomerase</keyword>
<dbReference type="InterPro" id="IPR000380">
    <property type="entry name" value="Topo_IA"/>
</dbReference>
<dbReference type="Pfam" id="PF01396">
    <property type="entry name" value="Zn_ribbon_Top1"/>
    <property type="match status" value="1"/>
</dbReference>
<dbReference type="SMART" id="SM00437">
    <property type="entry name" value="TOP1Ac"/>
    <property type="match status" value="1"/>
</dbReference>
<dbReference type="InterPro" id="IPR003602">
    <property type="entry name" value="Topo_IA_DNA-bd_dom"/>
</dbReference>
<evidence type="ECO:0000313" key="13">
    <source>
        <dbReference type="EMBL" id="BCR35591.1"/>
    </source>
</evidence>
<dbReference type="Gene3D" id="3.40.50.140">
    <property type="match status" value="1"/>
</dbReference>
<dbReference type="InterPro" id="IPR013498">
    <property type="entry name" value="Topo_IA_Znf"/>
</dbReference>
<dbReference type="SMART" id="SM00436">
    <property type="entry name" value="TOP1Bc"/>
    <property type="match status" value="1"/>
</dbReference>
<dbReference type="GO" id="GO:0008270">
    <property type="term" value="F:zinc ion binding"/>
    <property type="evidence" value="ECO:0007669"/>
    <property type="project" value="UniProtKB-KW"/>
</dbReference>
<feature type="domain" description="Toprim" evidence="11">
    <location>
        <begin position="4"/>
        <end position="116"/>
    </location>
</feature>
<keyword evidence="3" id="KW-0479">Metal-binding</keyword>
<dbReference type="PRINTS" id="PR00417">
    <property type="entry name" value="PRTPISMRASEI"/>
</dbReference>
<dbReference type="CDD" id="cd00186">
    <property type="entry name" value="TOP1Ac"/>
    <property type="match status" value="1"/>
</dbReference>
<feature type="active site" description="O-(5'-phospho-DNA)-tyrosine intermediate" evidence="10">
    <location>
        <position position="291"/>
    </location>
</feature>
<dbReference type="AlphaFoldDB" id="A0A7U9TGF0"/>
<keyword evidence="7 10" id="KW-0799">Topoisomerase</keyword>
<evidence type="ECO:0000259" key="11">
    <source>
        <dbReference type="PROSITE" id="PS50880"/>
    </source>
</evidence>
<comment type="function">
    <text evidence="10">Releases the supercoiling and torsional tension of DNA, which is introduced during the DNA replication and transcription, by transiently cleaving and rejoining one strand of the DNA duplex. Introduces a single-strand break via transesterification at a target site in duplex DNA. The scissile phosphodiester is attacked by the catalytic tyrosine of the enzyme, resulting in the formation of a DNA-(5'-phosphotyrosyl)-enzyme intermediate and the expulsion of a 3'-OH DNA strand. The free DNA strand then undergoes passage around the unbroken strand, thus removing DNA supercoils. Finally, in the religation step, the DNA 3'-OH attacks the covalent intermediate to expel the active-site tyrosine and restore the DNA phosphodiester backbone.</text>
</comment>
<evidence type="ECO:0000259" key="12">
    <source>
        <dbReference type="PROSITE" id="PS52039"/>
    </source>
</evidence>
<feature type="region of interest" description="Interaction with DNA" evidence="10">
    <location>
        <begin position="165"/>
        <end position="170"/>
    </location>
</feature>
<dbReference type="InterPro" id="IPR005733">
    <property type="entry name" value="TopoI_bac-type"/>
</dbReference>
<dbReference type="Gene3D" id="1.10.460.10">
    <property type="entry name" value="Topoisomerase I, domain 2"/>
    <property type="match status" value="1"/>
</dbReference>
<evidence type="ECO:0000256" key="2">
    <source>
        <dbReference type="ARBA" id="ARBA00009446"/>
    </source>
</evidence>
<dbReference type="Proteomes" id="UP000620133">
    <property type="component" value="Chromosome"/>
</dbReference>
<comment type="caution">
    <text evidence="10">Lacks conserved residue(s) required for the propagation of feature annotation.</text>
</comment>
<reference evidence="13" key="1">
    <citation type="submission" date="2021-01" db="EMBL/GenBank/DDBJ databases">
        <title>Draft genome sequence of Acholeplasmataceae bacterium strain Mahy22.</title>
        <authorList>
            <person name="Watanabe M."/>
            <person name="Kojima H."/>
            <person name="Fukui M."/>
        </authorList>
    </citation>
    <scope>NUCLEOTIDE SEQUENCE</scope>
    <source>
        <strain evidence="13">Mahy22</strain>
    </source>
</reference>
<sequence>MANKKLIIVESPSKSKTISTYVKDDVLVLSSKGHIRDLATSGKDGLGIDIENDFQPSYKIIKGKNNLVKELKQKAKNREVLIATDQDREGEAIGWHLAQILELDPNAKNRIVFREITKQAITEALEHPRKIDQELVNSQEARRILDRIIGFKLSKLLQSKIKSKSAGRVQSVALKLIVDLEKKIEAFIPETYYEIDAQFPDFKASYHIPAKKRLSKEEADQIVKTSTNPFHISDIQTRNTKRKSKPAFITSTLQQDSINNLYMSASRTMMVAQKLYEGIEINDETIGLITYMRTDSNRLAAPFIKETNEFILNQYGKKYLGHYKVSTKENAQDAHEAIRPTSIYRTPDMMSSYLDKDELKLYKRIYERTLASLMSDALFESTKVKITSNDNIYNLEGSILKFDGHTKVYQDQKQVDKLLPKLEINQELKASEVLAIEKVTTPPARYSEATLIKEMESLGIGRPSTYAAIIQTLKNRAYVSLETKRFVPTEQGRLTSKELDSFFHKIINVDYTSKMEKKLDGIAEATESGVEIVSNFYHSFIPMIEYAQEHMKKVEPKMTDELCPKCGKPLVIRKSRYGEFIACSGFPKCRYIKGNEEQTDK</sequence>
<dbReference type="SUPFAM" id="SSF57783">
    <property type="entry name" value="Zinc beta-ribbon"/>
    <property type="match status" value="1"/>
</dbReference>
<dbReference type="InterPro" id="IPR023405">
    <property type="entry name" value="Topo_IA_core_domain"/>
</dbReference>
<dbReference type="GO" id="GO:0003917">
    <property type="term" value="F:DNA topoisomerase type I (single strand cut, ATP-independent) activity"/>
    <property type="evidence" value="ECO:0007669"/>
    <property type="project" value="UniProtKB-UniRule"/>
</dbReference>
<dbReference type="PROSITE" id="PS00396">
    <property type="entry name" value="TOPO_IA_1"/>
    <property type="match status" value="1"/>
</dbReference>
<dbReference type="PROSITE" id="PS52039">
    <property type="entry name" value="TOPO_IA_2"/>
    <property type="match status" value="1"/>
</dbReference>
<comment type="subunit">
    <text evidence="10">Monomer.</text>
</comment>
<dbReference type="Pfam" id="PF01131">
    <property type="entry name" value="Topoisom_bac"/>
    <property type="match status" value="1"/>
</dbReference>
<dbReference type="KEGG" id="manr:MPAN_004840"/>
<protein>
    <recommendedName>
        <fullName evidence="10">DNA topoisomerase 1</fullName>
        <ecNumber evidence="10">5.6.2.1</ecNumber>
    </recommendedName>
    <alternativeName>
        <fullName evidence="10">DNA topoisomerase I</fullName>
    </alternativeName>
</protein>
<comment type="catalytic activity">
    <reaction evidence="1 10">
        <text>ATP-independent breakage of single-stranded DNA, followed by passage and rejoining.</text>
        <dbReference type="EC" id="5.6.2.1"/>
    </reaction>
</comment>
<evidence type="ECO:0000313" key="14">
    <source>
        <dbReference type="Proteomes" id="UP000620133"/>
    </source>
</evidence>
<dbReference type="Gene3D" id="1.10.290.10">
    <property type="entry name" value="Topoisomerase I, domain 4"/>
    <property type="match status" value="1"/>
</dbReference>
<evidence type="ECO:0000256" key="5">
    <source>
        <dbReference type="ARBA" id="ARBA00022833"/>
    </source>
</evidence>
<dbReference type="InterPro" id="IPR023406">
    <property type="entry name" value="Topo_IA_AS"/>
</dbReference>
<dbReference type="EMBL" id="AP024412">
    <property type="protein sequence ID" value="BCR35591.1"/>
    <property type="molecule type" value="Genomic_DNA"/>
</dbReference>
<dbReference type="Pfam" id="PF01751">
    <property type="entry name" value="Toprim"/>
    <property type="match status" value="1"/>
</dbReference>
<dbReference type="PROSITE" id="PS50880">
    <property type="entry name" value="TOPRIM"/>
    <property type="match status" value="1"/>
</dbReference>
<name>A0A7U9TGF0_9MOLU</name>